<dbReference type="AlphaFoldDB" id="A0A5K1IWI4"/>
<dbReference type="EMBL" id="CABWIF010000011">
    <property type="protein sequence ID" value="VWL93317.1"/>
    <property type="molecule type" value="Genomic_DNA"/>
</dbReference>
<dbReference type="Proteomes" id="UP000368032">
    <property type="component" value="Unassembled WGS sequence"/>
</dbReference>
<evidence type="ECO:0000313" key="2">
    <source>
        <dbReference type="Proteomes" id="UP000368032"/>
    </source>
</evidence>
<name>A0A5K1IWI4_9ACTN</name>
<dbReference type="RefSeq" id="WP_138374472.1">
    <property type="nucleotide sequence ID" value="NZ_CABWIF010000011.1"/>
</dbReference>
<protein>
    <submittedName>
        <fullName evidence="1">Uncharacterized protein</fullName>
    </submittedName>
</protein>
<proteinExistence type="predicted"/>
<gene>
    <name evidence="1" type="ORF">CKJAJONC_00103</name>
</gene>
<sequence>MEYRQTDGKTRRVHKQYVDVVARILAGGQVVPVTVCWVDGRCFTIDEIVSTAGFGLTVHGIRTATYKVRFGGHATELYLEDQTRERPDGSQAHLMRWWVWAFDRTLEGERRR</sequence>
<evidence type="ECO:0000313" key="1">
    <source>
        <dbReference type="EMBL" id="VWL93317.1"/>
    </source>
</evidence>
<organism evidence="1 2">
    <name type="scientific">Collinsella aerofaciens</name>
    <dbReference type="NCBI Taxonomy" id="74426"/>
    <lineage>
        <taxon>Bacteria</taxon>
        <taxon>Bacillati</taxon>
        <taxon>Actinomycetota</taxon>
        <taxon>Coriobacteriia</taxon>
        <taxon>Coriobacteriales</taxon>
        <taxon>Coriobacteriaceae</taxon>
        <taxon>Collinsella</taxon>
    </lineage>
</organism>
<reference evidence="1 2" key="1">
    <citation type="submission" date="2019-10" db="EMBL/GenBank/DDBJ databases">
        <authorList>
            <person name="Wolf R A."/>
        </authorList>
    </citation>
    <scope>NUCLEOTIDE SEQUENCE [LARGE SCALE GENOMIC DNA]</scope>
    <source>
        <strain evidence="1">Collinsella_aerofaciens_DSM_13712</strain>
    </source>
</reference>
<accession>A0A5K1IWI4</accession>